<feature type="compositionally biased region" description="Pro residues" evidence="1">
    <location>
        <begin position="114"/>
        <end position="128"/>
    </location>
</feature>
<gene>
    <name evidence="2" type="ORF">R1sor_022459</name>
</gene>
<feature type="region of interest" description="Disordered" evidence="1">
    <location>
        <begin position="52"/>
        <end position="129"/>
    </location>
</feature>
<keyword evidence="3" id="KW-1185">Reference proteome</keyword>
<evidence type="ECO:0000256" key="1">
    <source>
        <dbReference type="SAM" id="MobiDB-lite"/>
    </source>
</evidence>
<evidence type="ECO:0000313" key="2">
    <source>
        <dbReference type="EMBL" id="KAL3679503.1"/>
    </source>
</evidence>
<accession>A0ABD3GJY6</accession>
<dbReference type="AlphaFoldDB" id="A0ABD3GJY6"/>
<protein>
    <submittedName>
        <fullName evidence="2">Uncharacterized protein</fullName>
    </submittedName>
</protein>
<sequence length="194" mass="20483">MRTFSVRDQWTMDSFGDLEHHTGVPARVAVSNRRIEQCRIVVIMQRRKRRPYLRPPLPSSRNEDSPPENPAYLVAFPSPGYAPGTSIGNAGITPSPGYAPGASRGNDGVTPSPGYAPGPSPGYAPVPPTTTGFGIMTLATITEYAEDPDSPRTPSDGLTIIVGSLVAPGSAGLGTCSSECSSNIIPGSPEYRRK</sequence>
<name>A0ABD3GJY6_9MARC</name>
<proteinExistence type="predicted"/>
<comment type="caution">
    <text evidence="2">The sequence shown here is derived from an EMBL/GenBank/DDBJ whole genome shotgun (WGS) entry which is preliminary data.</text>
</comment>
<dbReference type="Proteomes" id="UP001633002">
    <property type="component" value="Unassembled WGS sequence"/>
</dbReference>
<reference evidence="2 3" key="1">
    <citation type="submission" date="2024-09" db="EMBL/GenBank/DDBJ databases">
        <title>Chromosome-scale assembly of Riccia sorocarpa.</title>
        <authorList>
            <person name="Paukszto L."/>
        </authorList>
    </citation>
    <scope>NUCLEOTIDE SEQUENCE [LARGE SCALE GENOMIC DNA]</scope>
    <source>
        <strain evidence="2">LP-2024</strain>
        <tissue evidence="2">Aerial parts of the thallus</tissue>
    </source>
</reference>
<evidence type="ECO:0000313" key="3">
    <source>
        <dbReference type="Proteomes" id="UP001633002"/>
    </source>
</evidence>
<dbReference type="EMBL" id="JBJQOH010000007">
    <property type="protein sequence ID" value="KAL3679503.1"/>
    <property type="molecule type" value="Genomic_DNA"/>
</dbReference>
<organism evidence="2 3">
    <name type="scientific">Riccia sorocarpa</name>
    <dbReference type="NCBI Taxonomy" id="122646"/>
    <lineage>
        <taxon>Eukaryota</taxon>
        <taxon>Viridiplantae</taxon>
        <taxon>Streptophyta</taxon>
        <taxon>Embryophyta</taxon>
        <taxon>Marchantiophyta</taxon>
        <taxon>Marchantiopsida</taxon>
        <taxon>Marchantiidae</taxon>
        <taxon>Marchantiales</taxon>
        <taxon>Ricciaceae</taxon>
        <taxon>Riccia</taxon>
    </lineage>
</organism>